<dbReference type="Pfam" id="PF12833">
    <property type="entry name" value="HTH_18"/>
    <property type="match status" value="1"/>
</dbReference>
<evidence type="ECO:0000313" key="6">
    <source>
        <dbReference type="Proteomes" id="UP001143347"/>
    </source>
</evidence>
<dbReference type="InterPro" id="IPR050204">
    <property type="entry name" value="AraC_XylS_family_regulators"/>
</dbReference>
<protein>
    <submittedName>
        <fullName evidence="5">Helix-turn-helix domain-containing protein</fullName>
    </submittedName>
</protein>
<keyword evidence="3" id="KW-0804">Transcription</keyword>
<gene>
    <name evidence="5" type="ORF">OSB52_11650</name>
</gene>
<dbReference type="RefSeq" id="WP_266061770.1">
    <property type="nucleotide sequence ID" value="NZ_JAPKFM010000010.1"/>
</dbReference>
<dbReference type="EMBL" id="JAPKFM010000010">
    <property type="protein sequence ID" value="MCX2964748.1"/>
    <property type="molecule type" value="Genomic_DNA"/>
</dbReference>
<dbReference type="PANTHER" id="PTHR46796:SF15">
    <property type="entry name" value="BLL1074 PROTEIN"/>
    <property type="match status" value="1"/>
</dbReference>
<keyword evidence="1" id="KW-0805">Transcription regulation</keyword>
<evidence type="ECO:0000256" key="1">
    <source>
        <dbReference type="ARBA" id="ARBA00023015"/>
    </source>
</evidence>
<keyword evidence="6" id="KW-1185">Reference proteome</keyword>
<dbReference type="AlphaFoldDB" id="A0A9X3D4C9"/>
<dbReference type="Pfam" id="PF20240">
    <property type="entry name" value="DUF6597"/>
    <property type="match status" value="1"/>
</dbReference>
<evidence type="ECO:0000313" key="5">
    <source>
        <dbReference type="EMBL" id="MCX2964748.1"/>
    </source>
</evidence>
<accession>A0A9X3D4C9</accession>
<dbReference type="Proteomes" id="UP001143347">
    <property type="component" value="Unassembled WGS sequence"/>
</dbReference>
<dbReference type="PANTHER" id="PTHR46796">
    <property type="entry name" value="HTH-TYPE TRANSCRIPTIONAL ACTIVATOR RHAS-RELATED"/>
    <property type="match status" value="1"/>
</dbReference>
<dbReference type="PROSITE" id="PS01124">
    <property type="entry name" value="HTH_ARAC_FAMILY_2"/>
    <property type="match status" value="1"/>
</dbReference>
<dbReference type="InterPro" id="IPR046532">
    <property type="entry name" value="DUF6597"/>
</dbReference>
<sequence>MAGASTSETARGAVWSAEHEVGTAEILPDGCMDLIWDRRRLLVAGPDTHPHQHVCESVEHMVGIRLAPGVAPCVLGVPAYDVRDLRVDLTDLWSSAEAAPWLDALCAAAEPSAVLRRLADTRRWEVPGWVTPVADALAGGRRVDEVAGLLGGTTRTFHRHALRHFGYGPKTLQRILRVRAARVDLATGVEPAQVAAGRHFADQPHMHREFLDLVGRGPDTFRCGP</sequence>
<evidence type="ECO:0000259" key="4">
    <source>
        <dbReference type="PROSITE" id="PS01124"/>
    </source>
</evidence>
<dbReference type="GO" id="GO:0043565">
    <property type="term" value="F:sequence-specific DNA binding"/>
    <property type="evidence" value="ECO:0007669"/>
    <property type="project" value="InterPro"/>
</dbReference>
<comment type="caution">
    <text evidence="5">The sequence shown here is derived from an EMBL/GenBank/DDBJ whole genome shotgun (WGS) entry which is preliminary data.</text>
</comment>
<dbReference type="GO" id="GO:0003700">
    <property type="term" value="F:DNA-binding transcription factor activity"/>
    <property type="evidence" value="ECO:0007669"/>
    <property type="project" value="InterPro"/>
</dbReference>
<organism evidence="5 6">
    <name type="scientific">Gordonia aquimaris</name>
    <dbReference type="NCBI Taxonomy" id="2984863"/>
    <lineage>
        <taxon>Bacteria</taxon>
        <taxon>Bacillati</taxon>
        <taxon>Actinomycetota</taxon>
        <taxon>Actinomycetes</taxon>
        <taxon>Mycobacteriales</taxon>
        <taxon>Gordoniaceae</taxon>
        <taxon>Gordonia</taxon>
    </lineage>
</organism>
<dbReference type="Gene3D" id="1.10.10.60">
    <property type="entry name" value="Homeodomain-like"/>
    <property type="match status" value="1"/>
</dbReference>
<keyword evidence="2" id="KW-0238">DNA-binding</keyword>
<evidence type="ECO:0000256" key="3">
    <source>
        <dbReference type="ARBA" id="ARBA00023163"/>
    </source>
</evidence>
<reference evidence="5" key="1">
    <citation type="submission" date="2022-10" db="EMBL/GenBank/DDBJ databases">
        <title>WGS of marine actinomycetes from Thailand.</title>
        <authorList>
            <person name="Thawai C."/>
        </authorList>
    </citation>
    <scope>NUCLEOTIDE SEQUENCE</scope>
    <source>
        <strain evidence="5">SW21</strain>
    </source>
</reference>
<proteinExistence type="predicted"/>
<dbReference type="SMART" id="SM00342">
    <property type="entry name" value="HTH_ARAC"/>
    <property type="match status" value="1"/>
</dbReference>
<feature type="domain" description="HTH araC/xylS-type" evidence="4">
    <location>
        <begin position="142"/>
        <end position="224"/>
    </location>
</feature>
<dbReference type="InterPro" id="IPR018060">
    <property type="entry name" value="HTH_AraC"/>
</dbReference>
<name>A0A9X3D4C9_9ACTN</name>
<evidence type="ECO:0000256" key="2">
    <source>
        <dbReference type="ARBA" id="ARBA00023125"/>
    </source>
</evidence>